<keyword evidence="5 9" id="KW-1133">Transmembrane helix</keyword>
<evidence type="ECO:0000256" key="9">
    <source>
        <dbReference type="SAM" id="Phobius"/>
    </source>
</evidence>
<feature type="transmembrane region" description="Helical" evidence="9">
    <location>
        <begin position="21"/>
        <end position="39"/>
    </location>
</feature>
<evidence type="ECO:0000256" key="5">
    <source>
        <dbReference type="ARBA" id="ARBA00022989"/>
    </source>
</evidence>
<evidence type="ECO:0000256" key="6">
    <source>
        <dbReference type="ARBA" id="ARBA00023065"/>
    </source>
</evidence>
<dbReference type="GO" id="GO:0005254">
    <property type="term" value="F:chloride channel activity"/>
    <property type="evidence" value="ECO:0007669"/>
    <property type="project" value="InterPro"/>
</dbReference>
<keyword evidence="3" id="KW-1003">Cell membrane</keyword>
<dbReference type="PANTHER" id="PTHR33281:SF19">
    <property type="entry name" value="VOLTAGE-DEPENDENT ANION CHANNEL-FORMING PROTEIN YNEE"/>
    <property type="match status" value="1"/>
</dbReference>
<reference evidence="11" key="1">
    <citation type="submission" date="2016-10" db="EMBL/GenBank/DDBJ databases">
        <authorList>
            <person name="Varghese N."/>
            <person name="Submissions S."/>
        </authorList>
    </citation>
    <scope>NUCLEOTIDE SEQUENCE [LARGE SCALE GENOMIC DNA]</scope>
    <source>
        <strain evidence="11">DSM 18733</strain>
    </source>
</reference>
<feature type="transmembrane region" description="Helical" evidence="9">
    <location>
        <begin position="209"/>
        <end position="226"/>
    </location>
</feature>
<evidence type="ECO:0000256" key="2">
    <source>
        <dbReference type="ARBA" id="ARBA00022448"/>
    </source>
</evidence>
<evidence type="ECO:0000313" key="10">
    <source>
        <dbReference type="EMBL" id="SEK98257.1"/>
    </source>
</evidence>
<evidence type="ECO:0000256" key="3">
    <source>
        <dbReference type="ARBA" id="ARBA00022475"/>
    </source>
</evidence>
<sequence length="308" mass="35419">MLLKNNIPIGYVLGKVKYDSALVAMYAIVVTVLHQMKIFNFDIPIGGVPAILGTVISLLLAFRSNQAYDRWWEARIVWGAIVNDSRSFARQVITFIGNLYDSGSTGELKERLIKRQIAWNYALTKSLRKQDPYKDIKRLLSESDFEFVKAYDNVPNALLKLQGMDINKATNEGLLNQFQQIELERTLTKQTDSMGKCERIKNTVFPETYTLYIRLAIYLFITVLPFSLFGLFGYISIPLVIAIGTLFLLVEKMAVHLQDPFENKPTDTPMSTISAKIERDLMQMWLDDRMDDQKDDAKNVDRKMFYLL</sequence>
<dbReference type="Pfam" id="PF25539">
    <property type="entry name" value="Bestrophin_2"/>
    <property type="match status" value="1"/>
</dbReference>
<keyword evidence="4 9" id="KW-0812">Transmembrane</keyword>
<keyword evidence="6" id="KW-0406">Ion transport</keyword>
<keyword evidence="7 9" id="KW-0472">Membrane</keyword>
<dbReference type="EMBL" id="FOAF01000001">
    <property type="protein sequence ID" value="SEK98257.1"/>
    <property type="molecule type" value="Genomic_DNA"/>
</dbReference>
<evidence type="ECO:0000256" key="4">
    <source>
        <dbReference type="ARBA" id="ARBA00022692"/>
    </source>
</evidence>
<evidence type="ECO:0000313" key="11">
    <source>
        <dbReference type="Proteomes" id="UP000199421"/>
    </source>
</evidence>
<keyword evidence="11" id="KW-1185">Reference proteome</keyword>
<dbReference type="OrthoDB" id="445589at2"/>
<gene>
    <name evidence="10" type="ORF">SAMN05661044_01671</name>
</gene>
<organism evidence="10 11">
    <name type="scientific">Olivibacter domesticus</name>
    <name type="common">Pseudosphingobacterium domesticum</name>
    <dbReference type="NCBI Taxonomy" id="407022"/>
    <lineage>
        <taxon>Bacteria</taxon>
        <taxon>Pseudomonadati</taxon>
        <taxon>Bacteroidota</taxon>
        <taxon>Sphingobacteriia</taxon>
        <taxon>Sphingobacteriales</taxon>
        <taxon>Sphingobacteriaceae</taxon>
        <taxon>Olivibacter</taxon>
    </lineage>
</organism>
<evidence type="ECO:0000256" key="8">
    <source>
        <dbReference type="ARBA" id="ARBA00034708"/>
    </source>
</evidence>
<dbReference type="Proteomes" id="UP000199421">
    <property type="component" value="Unassembled WGS sequence"/>
</dbReference>
<feature type="transmembrane region" description="Helical" evidence="9">
    <location>
        <begin position="232"/>
        <end position="250"/>
    </location>
</feature>
<feature type="transmembrane region" description="Helical" evidence="9">
    <location>
        <begin position="45"/>
        <end position="62"/>
    </location>
</feature>
<dbReference type="RefSeq" id="WP_093321848.1">
    <property type="nucleotide sequence ID" value="NZ_FOAF01000001.1"/>
</dbReference>
<comment type="similarity">
    <text evidence="8">Belongs to the anion channel-forming bestrophin (TC 1.A.46) family.</text>
</comment>
<protein>
    <submittedName>
        <fullName evidence="10">Putative membrane protein</fullName>
    </submittedName>
</protein>
<dbReference type="InterPro" id="IPR044669">
    <property type="entry name" value="YneE/VCCN1/2-like"/>
</dbReference>
<comment type="subcellular location">
    <subcellularLocation>
        <location evidence="1">Cell membrane</location>
        <topology evidence="1">Multi-pass membrane protein</topology>
    </subcellularLocation>
</comment>
<proteinExistence type="inferred from homology"/>
<name>A0A1H7LIS1_OLID1</name>
<evidence type="ECO:0000256" key="1">
    <source>
        <dbReference type="ARBA" id="ARBA00004651"/>
    </source>
</evidence>
<dbReference type="GO" id="GO:0005886">
    <property type="term" value="C:plasma membrane"/>
    <property type="evidence" value="ECO:0007669"/>
    <property type="project" value="UniProtKB-SubCell"/>
</dbReference>
<dbReference type="PANTHER" id="PTHR33281">
    <property type="entry name" value="UPF0187 PROTEIN YNEE"/>
    <property type="match status" value="1"/>
</dbReference>
<dbReference type="AlphaFoldDB" id="A0A1H7LIS1"/>
<accession>A0A1H7LIS1</accession>
<keyword evidence="2" id="KW-0813">Transport</keyword>
<dbReference type="STRING" id="407022.SAMN05661044_01671"/>
<evidence type="ECO:0000256" key="7">
    <source>
        <dbReference type="ARBA" id="ARBA00023136"/>
    </source>
</evidence>